<feature type="compositionally biased region" description="Basic and acidic residues" evidence="1">
    <location>
        <begin position="108"/>
        <end position="120"/>
    </location>
</feature>
<feature type="transmembrane region" description="Helical" evidence="2">
    <location>
        <begin position="168"/>
        <end position="188"/>
    </location>
</feature>
<dbReference type="Proteomes" id="UP001627154">
    <property type="component" value="Unassembled WGS sequence"/>
</dbReference>
<feature type="compositionally biased region" description="Basic and acidic residues" evidence="1">
    <location>
        <begin position="61"/>
        <end position="83"/>
    </location>
</feature>
<feature type="region of interest" description="Disordered" evidence="1">
    <location>
        <begin position="47"/>
        <end position="93"/>
    </location>
</feature>
<evidence type="ECO:0000256" key="1">
    <source>
        <dbReference type="SAM" id="MobiDB-lite"/>
    </source>
</evidence>
<evidence type="ECO:0000313" key="3">
    <source>
        <dbReference type="EMBL" id="KAL3398075.1"/>
    </source>
</evidence>
<keyword evidence="4" id="KW-1185">Reference proteome</keyword>
<feature type="compositionally biased region" description="Polar residues" evidence="1">
    <location>
        <begin position="84"/>
        <end position="93"/>
    </location>
</feature>
<gene>
    <name evidence="3" type="ORF">TKK_008292</name>
</gene>
<protein>
    <submittedName>
        <fullName evidence="3">Uncharacterized protein</fullName>
    </submittedName>
</protein>
<sequence>MGARQSKRSVDITTTPKKEGLPAEAGAASEAVEKIEKLGVIEEVAAADANAKPTSNGVAPHAEKADDKEKDKDEATEKDKDNETANASNVKKSGSSCVHRYIINRKPEEASMKEEAKNEPVTEEVAVSDTTLENNAPELTSPSEPTSPASPTSPSDTPNTKEKKKKEVYAPTICFFIVFIFTHIRFTYKCDIKFQFVLLFNYRKRSGHSDQSASAEKIRAGQKTRHQRTETLLRKNLWQR</sequence>
<proteinExistence type="predicted"/>
<keyword evidence="2" id="KW-1133">Transmembrane helix</keyword>
<keyword evidence="2" id="KW-0472">Membrane</keyword>
<evidence type="ECO:0000313" key="4">
    <source>
        <dbReference type="Proteomes" id="UP001627154"/>
    </source>
</evidence>
<keyword evidence="2" id="KW-0812">Transmembrane</keyword>
<organism evidence="3 4">
    <name type="scientific">Trichogramma kaykai</name>
    <dbReference type="NCBI Taxonomy" id="54128"/>
    <lineage>
        <taxon>Eukaryota</taxon>
        <taxon>Metazoa</taxon>
        <taxon>Ecdysozoa</taxon>
        <taxon>Arthropoda</taxon>
        <taxon>Hexapoda</taxon>
        <taxon>Insecta</taxon>
        <taxon>Pterygota</taxon>
        <taxon>Neoptera</taxon>
        <taxon>Endopterygota</taxon>
        <taxon>Hymenoptera</taxon>
        <taxon>Apocrita</taxon>
        <taxon>Proctotrupomorpha</taxon>
        <taxon>Chalcidoidea</taxon>
        <taxon>Trichogrammatidae</taxon>
        <taxon>Trichogramma</taxon>
    </lineage>
</organism>
<evidence type="ECO:0000256" key="2">
    <source>
        <dbReference type="SAM" id="Phobius"/>
    </source>
</evidence>
<reference evidence="3 4" key="1">
    <citation type="journal article" date="2024" name="bioRxiv">
        <title>A reference genome for Trichogramma kaykai: A tiny desert-dwelling parasitoid wasp with competing sex-ratio distorters.</title>
        <authorList>
            <person name="Culotta J."/>
            <person name="Lindsey A.R."/>
        </authorList>
    </citation>
    <scope>NUCLEOTIDE SEQUENCE [LARGE SCALE GENOMIC DNA]</scope>
    <source>
        <strain evidence="3 4">KSX58</strain>
    </source>
</reference>
<dbReference type="EMBL" id="JBJJXI010000060">
    <property type="protein sequence ID" value="KAL3398075.1"/>
    <property type="molecule type" value="Genomic_DNA"/>
</dbReference>
<feature type="region of interest" description="Disordered" evidence="1">
    <location>
        <begin position="108"/>
        <end position="164"/>
    </location>
</feature>
<dbReference type="AlphaFoldDB" id="A0ABD2WZ82"/>
<feature type="compositionally biased region" description="Polar residues" evidence="1">
    <location>
        <begin position="128"/>
        <end position="138"/>
    </location>
</feature>
<comment type="caution">
    <text evidence="3">The sequence shown here is derived from an EMBL/GenBank/DDBJ whole genome shotgun (WGS) entry which is preliminary data.</text>
</comment>
<feature type="region of interest" description="Disordered" evidence="1">
    <location>
        <begin position="210"/>
        <end position="240"/>
    </location>
</feature>
<feature type="compositionally biased region" description="Low complexity" evidence="1">
    <location>
        <begin position="140"/>
        <end position="158"/>
    </location>
</feature>
<feature type="region of interest" description="Disordered" evidence="1">
    <location>
        <begin position="1"/>
        <end position="29"/>
    </location>
</feature>
<name>A0ABD2WZ82_9HYME</name>
<accession>A0ABD2WZ82</accession>